<dbReference type="InterPro" id="IPR002843">
    <property type="entry name" value="ATPase_V0-cplx_csu/dsu"/>
</dbReference>
<dbReference type="InterPro" id="IPR050873">
    <property type="entry name" value="V-ATPase_V0D/AC39_subunit"/>
</dbReference>
<organism evidence="4 5">
    <name type="scientific">Blautia hansenii</name>
    <name type="common">Ruminococcus hansenii</name>
    <dbReference type="NCBI Taxonomy" id="1322"/>
    <lineage>
        <taxon>Bacteria</taxon>
        <taxon>Bacillati</taxon>
        <taxon>Bacillota</taxon>
        <taxon>Clostridia</taxon>
        <taxon>Lachnospirales</taxon>
        <taxon>Lachnospiraceae</taxon>
        <taxon>Blautia</taxon>
    </lineage>
</organism>
<name>A0ABX2IA76_BLAHA</name>
<dbReference type="PANTHER" id="PTHR38682">
    <property type="entry name" value="V-TYPE ATP SYNTHASE SUBUNIT C"/>
    <property type="match status" value="1"/>
</dbReference>
<evidence type="ECO:0000256" key="2">
    <source>
        <dbReference type="ARBA" id="ARBA00022448"/>
    </source>
</evidence>
<evidence type="ECO:0000256" key="1">
    <source>
        <dbReference type="ARBA" id="ARBA00006709"/>
    </source>
</evidence>
<keyword evidence="5" id="KW-1185">Reference proteome</keyword>
<dbReference type="SUPFAM" id="SSF103486">
    <property type="entry name" value="V-type ATP synthase subunit C"/>
    <property type="match status" value="1"/>
</dbReference>
<dbReference type="InterPro" id="IPR044911">
    <property type="entry name" value="V-type_ATPase_csu/dsu_dom_3"/>
</dbReference>
<reference evidence="4 5" key="1">
    <citation type="journal article" date="2020" name="Cell Host Microbe">
        <title>Functional and Genomic Variation between Human-Derived Isolates of Lachnospiraceae Reveals Inter- and Intra-Species Diversity.</title>
        <authorList>
            <person name="Sorbara M.T."/>
            <person name="Littmann E.R."/>
            <person name="Fontana E."/>
            <person name="Moody T.U."/>
            <person name="Kohout C.E."/>
            <person name="Gjonbalaj M."/>
            <person name="Eaton V."/>
            <person name="Seok R."/>
            <person name="Leiner I.M."/>
            <person name="Pamer E.G."/>
        </authorList>
    </citation>
    <scope>NUCLEOTIDE SEQUENCE [LARGE SCALE GENOMIC DNA]</scope>
    <source>
        <strain evidence="4 5">MSK.15.26</strain>
    </source>
</reference>
<comment type="caution">
    <text evidence="4">The sequence shown here is derived from an EMBL/GenBank/DDBJ whole genome shotgun (WGS) entry which is preliminary data.</text>
</comment>
<dbReference type="Proteomes" id="UP000822142">
    <property type="component" value="Unassembled WGS sequence"/>
</dbReference>
<evidence type="ECO:0000256" key="3">
    <source>
        <dbReference type="ARBA" id="ARBA00023065"/>
    </source>
</evidence>
<protein>
    <submittedName>
        <fullName evidence="4">V-type ATPase subunit</fullName>
    </submittedName>
</protein>
<gene>
    <name evidence="4" type="ORF">G5A70_07640</name>
</gene>
<evidence type="ECO:0000313" key="4">
    <source>
        <dbReference type="EMBL" id="NSJ86047.1"/>
    </source>
</evidence>
<dbReference type="Gene3D" id="1.10.132.50">
    <property type="entry name" value="ATP synthase (C/AC39) subunit, domain 3"/>
    <property type="match status" value="1"/>
</dbReference>
<sequence length="325" mass="36515">MSSTKYTYAVARIRALEIALFDASVIEQLLACSTEQQCIQLLQEKGWGDADTPAKAEAILDREQEKAWETIRDLHVDMSVFDVFSYPNLFHNLKAAVKEACTSQNGRNRKIYYEDTNISPDEMLDIIRSKEFSRLPEYMASAAKEAYETLLHTGDGQLCDVIVDKAALEAVYHAGERATDSIIRDYAESMVAIADIKIAVRSQKTAKTIEFMKRAMAPCKSLNVERLAKAACSSMEAIVDYLAGTVYAEGAAAIAESSSAFERWCDNRMMRTMQPQKYESFSVGPLVAYLLARENEIKTVRIILSGKQNGFSEEAIRERVREMYV</sequence>
<keyword evidence="2" id="KW-0813">Transport</keyword>
<dbReference type="RefSeq" id="WP_173749068.1">
    <property type="nucleotide sequence ID" value="NZ_JAAITA010000007.1"/>
</dbReference>
<accession>A0ABX2IA76</accession>
<dbReference type="PANTHER" id="PTHR38682:SF1">
    <property type="entry name" value="V-TYPE ATP SYNTHASE SUBUNIT C"/>
    <property type="match status" value="1"/>
</dbReference>
<evidence type="ECO:0000313" key="5">
    <source>
        <dbReference type="Proteomes" id="UP000822142"/>
    </source>
</evidence>
<keyword evidence="3" id="KW-0406">Ion transport</keyword>
<dbReference type="InterPro" id="IPR036079">
    <property type="entry name" value="ATPase_csu/dsu_sf"/>
</dbReference>
<proteinExistence type="inferred from homology"/>
<dbReference type="InterPro" id="IPR035067">
    <property type="entry name" value="V-type_ATPase_csu/dsu"/>
</dbReference>
<dbReference type="Pfam" id="PF01992">
    <property type="entry name" value="vATP-synt_AC39"/>
    <property type="match status" value="1"/>
</dbReference>
<comment type="similarity">
    <text evidence="1">Belongs to the V-ATPase V0D/AC39 subunit family.</text>
</comment>
<dbReference type="EMBL" id="JAAITA010000007">
    <property type="protein sequence ID" value="NSJ86047.1"/>
    <property type="molecule type" value="Genomic_DNA"/>
</dbReference>
<dbReference type="Gene3D" id="1.20.1690.10">
    <property type="entry name" value="V-type ATP synthase subunit C domain"/>
    <property type="match status" value="2"/>
</dbReference>